<comment type="caution">
    <text evidence="1">The sequence shown here is derived from an EMBL/GenBank/DDBJ whole genome shotgun (WGS) entry which is preliminary data.</text>
</comment>
<name>A0ACD3RN36_LARCR</name>
<evidence type="ECO:0000313" key="1">
    <source>
        <dbReference type="EMBL" id="TMS21037.1"/>
    </source>
</evidence>
<accession>A0ACD3RN36</accession>
<dbReference type="EMBL" id="CM011676">
    <property type="protein sequence ID" value="TMS21037.1"/>
    <property type="molecule type" value="Genomic_DNA"/>
</dbReference>
<protein>
    <submittedName>
        <fullName evidence="1">Uncharacterized protein</fullName>
    </submittedName>
</protein>
<dbReference type="Proteomes" id="UP000793456">
    <property type="component" value="Chromosome III"/>
</dbReference>
<sequence>MTCGILMLQSGVSLRETAFSLKRTSSTKGFTDSSQENTNQSLGDRNECEVPHTDVSLYSVVQLPRSFFPGLEETHELQAVWMTGCARAPDHQCSKLLQVFASWQYFSTSVWKYLYSKAQQPAHVKDVRREAVIAHDANVCDSADVVWRARGRGVLHCSDTGEPGEKGQKGAPGRPGRVGPPGETGQPGLKGEKGVMGRYGKVGPSGMKGVKGDMGDAGPRGPNGDPGVPCECTPMRKMIGEMDIVVAQLSSELKFIKNAVAGIKETDSKVYLLVKEEKRYSDAEAYCQTRGGHLAMPKDEGANAAIAGYITEAGLSRVYIGVHDLHHEGVFTYVDLSPMTTFSKWRKGEPNNAYDDEDCAEMMASGEWTDVACHPTMYFVCEFDKDSV</sequence>
<gene>
    <name evidence="1" type="ORF">E3U43_015010</name>
</gene>
<reference evidence="1" key="1">
    <citation type="submission" date="2018-11" db="EMBL/GenBank/DDBJ databases">
        <title>The sequence and de novo assembly of Larimichthys crocea genome using PacBio and Hi-C technologies.</title>
        <authorList>
            <person name="Xu P."/>
            <person name="Chen B."/>
            <person name="Zhou Z."/>
            <person name="Ke Q."/>
            <person name="Wu Y."/>
            <person name="Bai H."/>
            <person name="Pu F."/>
        </authorList>
    </citation>
    <scope>NUCLEOTIDE SEQUENCE</scope>
    <source>
        <tissue evidence="1">Muscle</tissue>
    </source>
</reference>
<keyword evidence="2" id="KW-1185">Reference proteome</keyword>
<organism evidence="1 2">
    <name type="scientific">Larimichthys crocea</name>
    <name type="common">Large yellow croaker</name>
    <name type="synonym">Pseudosciaena crocea</name>
    <dbReference type="NCBI Taxonomy" id="215358"/>
    <lineage>
        <taxon>Eukaryota</taxon>
        <taxon>Metazoa</taxon>
        <taxon>Chordata</taxon>
        <taxon>Craniata</taxon>
        <taxon>Vertebrata</taxon>
        <taxon>Euteleostomi</taxon>
        <taxon>Actinopterygii</taxon>
        <taxon>Neopterygii</taxon>
        <taxon>Teleostei</taxon>
        <taxon>Neoteleostei</taxon>
        <taxon>Acanthomorphata</taxon>
        <taxon>Eupercaria</taxon>
        <taxon>Sciaenidae</taxon>
        <taxon>Larimichthys</taxon>
    </lineage>
</organism>
<proteinExistence type="predicted"/>
<evidence type="ECO:0000313" key="2">
    <source>
        <dbReference type="Proteomes" id="UP000793456"/>
    </source>
</evidence>